<dbReference type="EMBL" id="BLKM01000681">
    <property type="protein sequence ID" value="GFG37213.1"/>
    <property type="molecule type" value="Genomic_DNA"/>
</dbReference>
<accession>A0A6L2PX51</accession>
<dbReference type="InParanoid" id="A0A6L2PX51"/>
<dbReference type="Proteomes" id="UP000502823">
    <property type="component" value="Unassembled WGS sequence"/>
</dbReference>
<keyword evidence="2" id="KW-1185">Reference proteome</keyword>
<reference evidence="2" key="1">
    <citation type="submission" date="2020-01" db="EMBL/GenBank/DDBJ databases">
        <title>Draft genome sequence of the Termite Coptotermes fromosanus.</title>
        <authorList>
            <person name="Itakura S."/>
            <person name="Yosikawa Y."/>
            <person name="Umezawa K."/>
        </authorList>
    </citation>
    <scope>NUCLEOTIDE SEQUENCE [LARGE SCALE GENOMIC DNA]</scope>
</reference>
<name>A0A6L2PX51_COPFO</name>
<comment type="caution">
    <text evidence="1">The sequence shown here is derived from an EMBL/GenBank/DDBJ whole genome shotgun (WGS) entry which is preliminary data.</text>
</comment>
<sequence length="255" mass="29164">MYVETHKHGNYIILLSGPCQEWEELISRFWQQLSILIFGDVMESWNPAGKFVVSVMLNSTHFNNTLISRAIFDELWFSGVVKATVLSMHSNEHGSKNVQQNTSFSAQGTSLELHTWYPYENSERCSPAEGTVPVKVFTAKNLSDIRRSSLFKGYFGRNLHQCPVTVHVSVKPPFVNRPKSFRYNNSEYYNVYEDGLEIQLLKIIGTSLNMSLEIEDGNEEDYRNVTPLIYIGPELKAQCWHEGSRTIGTISDRNV</sequence>
<proteinExistence type="predicted"/>
<protein>
    <submittedName>
        <fullName evidence="1">Uncharacterized protein</fullName>
    </submittedName>
</protein>
<gene>
    <name evidence="1" type="ORF">Cfor_06114</name>
</gene>
<evidence type="ECO:0000313" key="2">
    <source>
        <dbReference type="Proteomes" id="UP000502823"/>
    </source>
</evidence>
<dbReference type="AlphaFoldDB" id="A0A6L2PX51"/>
<evidence type="ECO:0000313" key="1">
    <source>
        <dbReference type="EMBL" id="GFG37213.1"/>
    </source>
</evidence>
<organism evidence="1 2">
    <name type="scientific">Coptotermes formosanus</name>
    <name type="common">Formosan subterranean termite</name>
    <dbReference type="NCBI Taxonomy" id="36987"/>
    <lineage>
        <taxon>Eukaryota</taxon>
        <taxon>Metazoa</taxon>
        <taxon>Ecdysozoa</taxon>
        <taxon>Arthropoda</taxon>
        <taxon>Hexapoda</taxon>
        <taxon>Insecta</taxon>
        <taxon>Pterygota</taxon>
        <taxon>Neoptera</taxon>
        <taxon>Polyneoptera</taxon>
        <taxon>Dictyoptera</taxon>
        <taxon>Blattodea</taxon>
        <taxon>Blattoidea</taxon>
        <taxon>Termitoidae</taxon>
        <taxon>Rhinotermitidae</taxon>
        <taxon>Coptotermes</taxon>
    </lineage>
</organism>